<dbReference type="GO" id="GO:0005737">
    <property type="term" value="C:cytoplasm"/>
    <property type="evidence" value="ECO:0007669"/>
    <property type="project" value="TreeGrafter"/>
</dbReference>
<keyword evidence="5" id="KW-0413">Isomerase</keyword>
<dbReference type="PANTHER" id="PTHR10885:SF0">
    <property type="entry name" value="ISOPENTENYL-DIPHOSPHATE DELTA-ISOMERASE"/>
    <property type="match status" value="1"/>
</dbReference>
<dbReference type="PIRSF" id="PIRSF018427">
    <property type="entry name" value="Isopntndiph_ism"/>
    <property type="match status" value="1"/>
</dbReference>
<dbReference type="EMBL" id="CAJZBQ010000030">
    <property type="protein sequence ID" value="CAG9322121.1"/>
    <property type="molecule type" value="Genomic_DNA"/>
</dbReference>
<protein>
    <recommendedName>
        <fullName evidence="3">isopentenyl-diphosphate Delta-isomerase</fullName>
        <ecNumber evidence="3">5.3.3.2</ecNumber>
    </recommendedName>
</protein>
<comment type="caution">
    <text evidence="7">The sequence shown here is derived from an EMBL/GenBank/DDBJ whole genome shotgun (WGS) entry which is preliminary data.</text>
</comment>
<evidence type="ECO:0000259" key="6">
    <source>
        <dbReference type="PROSITE" id="PS51462"/>
    </source>
</evidence>
<organism evidence="7 8">
    <name type="scientific">Blepharisma stoltei</name>
    <dbReference type="NCBI Taxonomy" id="1481888"/>
    <lineage>
        <taxon>Eukaryota</taxon>
        <taxon>Sar</taxon>
        <taxon>Alveolata</taxon>
        <taxon>Ciliophora</taxon>
        <taxon>Postciliodesmatophora</taxon>
        <taxon>Heterotrichea</taxon>
        <taxon>Heterotrichida</taxon>
        <taxon>Blepharismidae</taxon>
        <taxon>Blepharisma</taxon>
    </lineage>
</organism>
<dbReference type="GO" id="GO:0009240">
    <property type="term" value="P:isopentenyl diphosphate biosynthetic process"/>
    <property type="evidence" value="ECO:0007669"/>
    <property type="project" value="TreeGrafter"/>
</dbReference>
<dbReference type="NCBIfam" id="TIGR02150">
    <property type="entry name" value="IPP_isom_1"/>
    <property type="match status" value="1"/>
</dbReference>
<gene>
    <name evidence="7" type="ORF">BSTOLATCC_MIC30501</name>
</gene>
<evidence type="ECO:0000313" key="7">
    <source>
        <dbReference type="EMBL" id="CAG9322121.1"/>
    </source>
</evidence>
<dbReference type="InterPro" id="IPR011876">
    <property type="entry name" value="IsopentenylPP_isomerase_typ1"/>
</dbReference>
<dbReference type="InterPro" id="IPR000086">
    <property type="entry name" value="NUDIX_hydrolase_dom"/>
</dbReference>
<reference evidence="7" key="1">
    <citation type="submission" date="2021-09" db="EMBL/GenBank/DDBJ databases">
        <authorList>
            <consortium name="AG Swart"/>
            <person name="Singh M."/>
            <person name="Singh A."/>
            <person name="Seah K."/>
            <person name="Emmerich C."/>
        </authorList>
    </citation>
    <scope>NUCLEOTIDE SEQUENCE</scope>
    <source>
        <strain evidence="7">ATCC30299</strain>
    </source>
</reference>
<keyword evidence="4" id="KW-0414">Isoprene biosynthesis</keyword>
<proteinExistence type="inferred from homology"/>
<dbReference type="Proteomes" id="UP001162131">
    <property type="component" value="Unassembled WGS sequence"/>
</dbReference>
<dbReference type="PROSITE" id="PS51462">
    <property type="entry name" value="NUDIX"/>
    <property type="match status" value="1"/>
</dbReference>
<dbReference type="GO" id="GO:0004452">
    <property type="term" value="F:isopentenyl-diphosphate delta-isomerase activity"/>
    <property type="evidence" value="ECO:0007669"/>
    <property type="project" value="UniProtKB-EC"/>
</dbReference>
<name>A0AAU9JA68_9CILI</name>
<feature type="domain" description="Nudix hydrolase" evidence="6">
    <location>
        <begin position="58"/>
        <end position="201"/>
    </location>
</feature>
<dbReference type="CDD" id="cd02885">
    <property type="entry name" value="NUDIX_IPP_Isomerase"/>
    <property type="match status" value="1"/>
</dbReference>
<comment type="pathway">
    <text evidence="1">Isoprenoid biosynthesis; dimethylallyl diphosphate biosynthesis; dimethylallyl diphosphate from isopentenyl diphosphate: step 1/1.</text>
</comment>
<dbReference type="InterPro" id="IPR015797">
    <property type="entry name" value="NUDIX_hydrolase-like_dom_sf"/>
</dbReference>
<dbReference type="AlphaFoldDB" id="A0AAU9JA68"/>
<evidence type="ECO:0000256" key="2">
    <source>
        <dbReference type="ARBA" id="ARBA00007579"/>
    </source>
</evidence>
<dbReference type="EC" id="5.3.3.2" evidence="3"/>
<evidence type="ECO:0000313" key="8">
    <source>
        <dbReference type="Proteomes" id="UP001162131"/>
    </source>
</evidence>
<dbReference type="Gene3D" id="3.90.79.10">
    <property type="entry name" value="Nucleoside Triphosphate Pyrophosphohydrolase"/>
    <property type="match status" value="1"/>
</dbReference>
<accession>A0AAU9JA68</accession>
<dbReference type="SUPFAM" id="SSF55811">
    <property type="entry name" value="Nudix"/>
    <property type="match status" value="1"/>
</dbReference>
<keyword evidence="8" id="KW-1185">Reference proteome</keyword>
<evidence type="ECO:0000256" key="4">
    <source>
        <dbReference type="ARBA" id="ARBA00023229"/>
    </source>
</evidence>
<sequence length="241" mass="28920">MFKILQFTRHFGSKVYDPKQLETFRQQLFLVNDQDEFIKTIDKYTAHNWEWICSNDALPHRAFSLLIFNKNFELLLQQRSSIKVTFPLYWSNSCCSHPIVGRSIFEICDEATERAKFELGTDLCPRSLKFLSKVLYKSQSDQNWGEYEMDYVFFVMTDKYSNENRPVINSEEVNDIMWINRSGIEQFIDRKDLKVTPWFDIFIRNTDLLKWWEAFEKGKIEDYENSDEILDLSQIQVNHRL</sequence>
<evidence type="ECO:0000256" key="3">
    <source>
        <dbReference type="ARBA" id="ARBA00012057"/>
    </source>
</evidence>
<dbReference type="PANTHER" id="PTHR10885">
    <property type="entry name" value="ISOPENTENYL-DIPHOSPHATE DELTA-ISOMERASE"/>
    <property type="match status" value="1"/>
</dbReference>
<evidence type="ECO:0000256" key="1">
    <source>
        <dbReference type="ARBA" id="ARBA00004826"/>
    </source>
</evidence>
<comment type="similarity">
    <text evidence="2">Belongs to the IPP isomerase type 1 family.</text>
</comment>
<evidence type="ECO:0000256" key="5">
    <source>
        <dbReference type="ARBA" id="ARBA00023235"/>
    </source>
</evidence>